<organism evidence="2 3">
    <name type="scientific">Cyclotella cryptica</name>
    <dbReference type="NCBI Taxonomy" id="29204"/>
    <lineage>
        <taxon>Eukaryota</taxon>
        <taxon>Sar</taxon>
        <taxon>Stramenopiles</taxon>
        <taxon>Ochrophyta</taxon>
        <taxon>Bacillariophyta</taxon>
        <taxon>Coscinodiscophyceae</taxon>
        <taxon>Thalassiosirophycidae</taxon>
        <taxon>Stephanodiscales</taxon>
        <taxon>Stephanodiscaceae</taxon>
        <taxon>Cyclotella</taxon>
    </lineage>
</organism>
<dbReference type="Proteomes" id="UP001516023">
    <property type="component" value="Unassembled WGS sequence"/>
</dbReference>
<feature type="compositionally biased region" description="Basic and acidic residues" evidence="1">
    <location>
        <begin position="208"/>
        <end position="220"/>
    </location>
</feature>
<dbReference type="AlphaFoldDB" id="A0ABD3P6H8"/>
<feature type="compositionally biased region" description="Polar residues" evidence="1">
    <location>
        <begin position="112"/>
        <end position="128"/>
    </location>
</feature>
<comment type="caution">
    <text evidence="2">The sequence shown here is derived from an EMBL/GenBank/DDBJ whole genome shotgun (WGS) entry which is preliminary data.</text>
</comment>
<evidence type="ECO:0000313" key="2">
    <source>
        <dbReference type="EMBL" id="KAL3782761.1"/>
    </source>
</evidence>
<feature type="region of interest" description="Disordered" evidence="1">
    <location>
        <begin position="112"/>
        <end position="140"/>
    </location>
</feature>
<keyword evidence="3" id="KW-1185">Reference proteome</keyword>
<feature type="compositionally biased region" description="Basic and acidic residues" evidence="1">
    <location>
        <begin position="232"/>
        <end position="241"/>
    </location>
</feature>
<evidence type="ECO:0000313" key="3">
    <source>
        <dbReference type="Proteomes" id="UP001516023"/>
    </source>
</evidence>
<name>A0ABD3P6H8_9STRA</name>
<feature type="region of interest" description="Disordered" evidence="1">
    <location>
        <begin position="1"/>
        <end position="45"/>
    </location>
</feature>
<feature type="compositionally biased region" description="Low complexity" evidence="1">
    <location>
        <begin position="367"/>
        <end position="376"/>
    </location>
</feature>
<feature type="region of interest" description="Disordered" evidence="1">
    <location>
        <begin position="399"/>
        <end position="548"/>
    </location>
</feature>
<feature type="compositionally biased region" description="Basic residues" evidence="1">
    <location>
        <begin position="465"/>
        <end position="478"/>
    </location>
</feature>
<feature type="region of interest" description="Disordered" evidence="1">
    <location>
        <begin position="340"/>
        <end position="376"/>
    </location>
</feature>
<gene>
    <name evidence="2" type="ORF">HJC23_003082</name>
</gene>
<sequence length="818" mass="90456">MEWTRVREPTTDNGLMDKTTKKRKRWGVIEPTSTTPPPTTAGPISQPASIQAAVKAALNDVLPKFGPHNLPPPPPKRPRSDGKCHSSVSHRHFVDNAASNPLHRGRNTQILQQTSPTKGTPPAQQIYRQPQAAPRTSFDSKEAALKVLQRRKRLEAWKEMMKCVDKNKYSGDDGNLNDVAVNAAATGSCSASGDAEREDAATHSTIAPRDEADMNSREKSNGNFEFSSYSRVRQETIERNQSKPPSNTSQLCNSSSSPLRPSERTDPLKENAINSRTGTLNKSPPLSSKPRQEGASRSHESNHMEMDPSTKITFGREFLNFSHSIGDQCHEEGVVEKPPAVAMSTKPEGNATPQEVDKVKEKQTSIEKGVNNNIEGNNIKNYASSLMDKLRVLEQKIAAAPSSPVDDNRHSVVETAGEKIHSKSPKQSEAIDQKQTAESPVKAQVSRAGKEPTKKTHLAASKETGKKKKISSGKKKNRLFQQRLAIPVATTTDTTTTVMESTGNTHSNSEAPSIVSVSQMEDSTKPTTTKKSRKTANNRKKSEKTDASSALTIPTNLWDYDYNPSESSDSEGDHDFLLRVDVDIAGDGEMIWSKALPRKDQNDDIEGKSDDILRSRISSVQEQIRRADALIQSTVPSYLEFKSKGWMELDSLPTTAKDEHRKLVPVPPSEKLHASSHAAREFLSLLKATALKANSNSNPLANDKVMEFLTIIKESRINIGNDSSITNPYQLMKRVWNLIQSMTCGINQNEEKEVLANELARKFDAFLPQGYSMLSQNYLWRQREGNDEEKNDVAFVESCARTYLAFSTVENSGDFGRL</sequence>
<evidence type="ECO:0000256" key="1">
    <source>
        <dbReference type="SAM" id="MobiDB-lite"/>
    </source>
</evidence>
<dbReference type="EMBL" id="JABMIG020000277">
    <property type="protein sequence ID" value="KAL3782761.1"/>
    <property type="molecule type" value="Genomic_DNA"/>
</dbReference>
<feature type="compositionally biased region" description="Basic and acidic residues" evidence="1">
    <location>
        <begin position="406"/>
        <end position="421"/>
    </location>
</feature>
<feature type="compositionally biased region" description="Low complexity" evidence="1">
    <location>
        <begin position="245"/>
        <end position="259"/>
    </location>
</feature>
<protein>
    <submittedName>
        <fullName evidence="2">Uncharacterized protein</fullName>
    </submittedName>
</protein>
<reference evidence="2 3" key="1">
    <citation type="journal article" date="2020" name="G3 (Bethesda)">
        <title>Improved Reference Genome for Cyclotella cryptica CCMP332, a Model for Cell Wall Morphogenesis, Salinity Adaptation, and Lipid Production in Diatoms (Bacillariophyta).</title>
        <authorList>
            <person name="Roberts W.R."/>
            <person name="Downey K.M."/>
            <person name="Ruck E.C."/>
            <person name="Traller J.C."/>
            <person name="Alverson A.J."/>
        </authorList>
    </citation>
    <scope>NUCLEOTIDE SEQUENCE [LARGE SCALE GENOMIC DNA]</scope>
    <source>
        <strain evidence="2 3">CCMP332</strain>
    </source>
</reference>
<proteinExistence type="predicted"/>
<feature type="compositionally biased region" description="Polar residues" evidence="1">
    <location>
        <begin position="272"/>
        <end position="286"/>
    </location>
</feature>
<feature type="compositionally biased region" description="Polar residues" evidence="1">
    <location>
        <begin position="498"/>
        <end position="521"/>
    </location>
</feature>
<feature type="region of interest" description="Disordered" evidence="1">
    <location>
        <begin position="61"/>
        <end position="90"/>
    </location>
</feature>
<feature type="region of interest" description="Disordered" evidence="1">
    <location>
        <begin position="189"/>
        <end position="311"/>
    </location>
</feature>
<feature type="compositionally biased region" description="Basic and acidic residues" evidence="1">
    <location>
        <begin position="290"/>
        <end position="308"/>
    </location>
</feature>
<accession>A0ABD3P6H8</accession>
<feature type="compositionally biased region" description="Basic and acidic residues" evidence="1">
    <location>
        <begin position="1"/>
        <end position="10"/>
    </location>
</feature>
<feature type="compositionally biased region" description="Polar residues" evidence="1">
    <location>
        <begin position="221"/>
        <end position="231"/>
    </location>
</feature>
<feature type="compositionally biased region" description="Basic and acidic residues" evidence="1">
    <location>
        <begin position="355"/>
        <end position="365"/>
    </location>
</feature>
<feature type="compositionally biased region" description="Basic residues" evidence="1">
    <location>
        <begin position="528"/>
        <end position="542"/>
    </location>
</feature>